<dbReference type="InterPro" id="IPR023796">
    <property type="entry name" value="Serpin_dom"/>
</dbReference>
<dbReference type="CDD" id="cd19941">
    <property type="entry name" value="TIL"/>
    <property type="match status" value="1"/>
</dbReference>
<dbReference type="PROSITE" id="PS00284">
    <property type="entry name" value="SERPIN"/>
    <property type="match status" value="1"/>
</dbReference>
<feature type="domain" description="Serpin" evidence="4">
    <location>
        <begin position="186"/>
        <end position="273"/>
    </location>
</feature>
<dbReference type="InterPro" id="IPR036084">
    <property type="entry name" value="Ser_inhib-like_sf"/>
</dbReference>
<dbReference type="InterPro" id="IPR042185">
    <property type="entry name" value="Serpin_sf_2"/>
</dbReference>
<dbReference type="Proteomes" id="UP000837857">
    <property type="component" value="Chromosome 8"/>
</dbReference>
<evidence type="ECO:0000313" key="6">
    <source>
        <dbReference type="EMBL" id="CAH2075168.1"/>
    </source>
</evidence>
<reference evidence="6" key="1">
    <citation type="submission" date="2022-03" db="EMBL/GenBank/DDBJ databases">
        <authorList>
            <person name="Martin H S."/>
        </authorList>
    </citation>
    <scope>NUCLEOTIDE SEQUENCE</scope>
</reference>
<name>A0ABN8J5H8_9NEOP</name>
<dbReference type="PANTHER" id="PTHR11461:SF211">
    <property type="entry name" value="GH10112P-RELATED"/>
    <property type="match status" value="1"/>
</dbReference>
<dbReference type="InterPro" id="IPR002919">
    <property type="entry name" value="TIL_dom"/>
</dbReference>
<sequence>MSSTQIGKGKNLKLNNGTKTPQNCQGCCECKPGFTRNKVNECVSEEDASKCRGPHEYFSCGGACDNVCATLQEMNQTNCPIINIKCNPMCYCESGYARNSNKTCVPIEQCETKELQLSGDENESLKHGLALFSMKLLYELVKDSIEMNYVISPMALFFPLSLLALYTTGSSNAQLLTALNAQNNEELNISSIFDQKSSGITGISKNYQDLWVTDALQKCFIIVSEKGSEAGAANAFQIGVRSLPNPPIEYTVFDVNRPFVFFITLNDTILFSGIKVQ</sequence>
<dbReference type="InterPro" id="IPR036186">
    <property type="entry name" value="Serpin_sf"/>
</dbReference>
<dbReference type="SUPFAM" id="SSF57567">
    <property type="entry name" value="Serine protease inhibitors"/>
    <property type="match status" value="1"/>
</dbReference>
<keyword evidence="7" id="KW-1185">Reference proteome</keyword>
<gene>
    <name evidence="6" type="ORF">IPOD504_LOCUS16557</name>
</gene>
<dbReference type="SUPFAM" id="SSF56574">
    <property type="entry name" value="Serpins"/>
    <property type="match status" value="2"/>
</dbReference>
<keyword evidence="3" id="KW-0722">Serine protease inhibitor</keyword>
<feature type="non-terminal residue" evidence="6">
    <location>
        <position position="277"/>
    </location>
</feature>
<evidence type="ECO:0000313" key="7">
    <source>
        <dbReference type="Proteomes" id="UP000837857"/>
    </source>
</evidence>
<evidence type="ECO:0000256" key="1">
    <source>
        <dbReference type="ARBA" id="ARBA00009500"/>
    </source>
</evidence>
<protein>
    <submittedName>
        <fullName evidence="6">Uncharacterized protein</fullName>
    </submittedName>
</protein>
<keyword evidence="2" id="KW-0646">Protease inhibitor</keyword>
<organism evidence="6 7">
    <name type="scientific">Iphiclides podalirius</name>
    <name type="common">scarce swallowtail</name>
    <dbReference type="NCBI Taxonomy" id="110791"/>
    <lineage>
        <taxon>Eukaryota</taxon>
        <taxon>Metazoa</taxon>
        <taxon>Ecdysozoa</taxon>
        <taxon>Arthropoda</taxon>
        <taxon>Hexapoda</taxon>
        <taxon>Insecta</taxon>
        <taxon>Pterygota</taxon>
        <taxon>Neoptera</taxon>
        <taxon>Endopterygota</taxon>
        <taxon>Lepidoptera</taxon>
        <taxon>Glossata</taxon>
        <taxon>Ditrysia</taxon>
        <taxon>Papilionoidea</taxon>
        <taxon>Papilionidae</taxon>
        <taxon>Papilioninae</taxon>
        <taxon>Iphiclides</taxon>
    </lineage>
</organism>
<dbReference type="PANTHER" id="PTHR11461">
    <property type="entry name" value="SERINE PROTEASE INHIBITOR, SERPIN"/>
    <property type="match status" value="1"/>
</dbReference>
<accession>A0ABN8J5H8</accession>
<dbReference type="Gene3D" id="2.10.25.10">
    <property type="entry name" value="Laminin"/>
    <property type="match status" value="1"/>
</dbReference>
<dbReference type="InterPro" id="IPR023795">
    <property type="entry name" value="Serpin_CS"/>
</dbReference>
<dbReference type="EMBL" id="OW152820">
    <property type="protein sequence ID" value="CAH2075168.1"/>
    <property type="molecule type" value="Genomic_DNA"/>
</dbReference>
<evidence type="ECO:0000259" key="5">
    <source>
        <dbReference type="Pfam" id="PF01826"/>
    </source>
</evidence>
<dbReference type="Gene3D" id="3.30.497.10">
    <property type="entry name" value="Antithrombin, subunit I, domain 2"/>
    <property type="match status" value="2"/>
</dbReference>
<dbReference type="Gene3D" id="2.30.39.10">
    <property type="entry name" value="Alpha-1-antitrypsin, domain 1"/>
    <property type="match status" value="1"/>
</dbReference>
<dbReference type="InterPro" id="IPR042178">
    <property type="entry name" value="Serpin_sf_1"/>
</dbReference>
<proteinExistence type="inferred from homology"/>
<comment type="similarity">
    <text evidence="1">Belongs to the serpin family.</text>
</comment>
<evidence type="ECO:0000256" key="3">
    <source>
        <dbReference type="ARBA" id="ARBA00022900"/>
    </source>
</evidence>
<dbReference type="Pfam" id="PF00079">
    <property type="entry name" value="Serpin"/>
    <property type="match status" value="1"/>
</dbReference>
<dbReference type="Pfam" id="PF01826">
    <property type="entry name" value="TIL"/>
    <property type="match status" value="1"/>
</dbReference>
<evidence type="ECO:0000256" key="2">
    <source>
        <dbReference type="ARBA" id="ARBA00022690"/>
    </source>
</evidence>
<feature type="domain" description="TIL" evidence="5">
    <location>
        <begin position="51"/>
        <end position="110"/>
    </location>
</feature>
<evidence type="ECO:0000259" key="4">
    <source>
        <dbReference type="Pfam" id="PF00079"/>
    </source>
</evidence>
<dbReference type="InterPro" id="IPR000215">
    <property type="entry name" value="Serpin_fam"/>
</dbReference>